<dbReference type="OrthoDB" id="9775724at2"/>
<reference evidence="3 4" key="1">
    <citation type="submission" date="2019-12" db="EMBL/GenBank/DDBJ databases">
        <authorList>
            <person name="Yuan C.-G."/>
        </authorList>
    </citation>
    <scope>NUCLEOTIDE SEQUENCE [LARGE SCALE GENOMIC DNA]</scope>
    <source>
        <strain evidence="3 4">KCTC 23863</strain>
    </source>
</reference>
<comment type="caution">
    <text evidence="3">The sequence shown here is derived from an EMBL/GenBank/DDBJ whole genome shotgun (WGS) entry which is preliminary data.</text>
</comment>
<keyword evidence="4" id="KW-1185">Reference proteome</keyword>
<evidence type="ECO:0000256" key="1">
    <source>
        <dbReference type="ARBA" id="ARBA00022741"/>
    </source>
</evidence>
<organism evidence="3 4">
    <name type="scientific">Microvirga makkahensis</name>
    <dbReference type="NCBI Taxonomy" id="1128670"/>
    <lineage>
        <taxon>Bacteria</taxon>
        <taxon>Pseudomonadati</taxon>
        <taxon>Pseudomonadota</taxon>
        <taxon>Alphaproteobacteria</taxon>
        <taxon>Hyphomicrobiales</taxon>
        <taxon>Methylobacteriaceae</taxon>
        <taxon>Microvirga</taxon>
    </lineage>
</organism>
<dbReference type="InterPro" id="IPR027417">
    <property type="entry name" value="P-loop_NTPase"/>
</dbReference>
<gene>
    <name evidence="3" type="ORF">GR328_20225</name>
</gene>
<dbReference type="SUPFAM" id="SSF52540">
    <property type="entry name" value="P-loop containing nucleoside triphosphate hydrolases"/>
    <property type="match status" value="1"/>
</dbReference>
<accession>A0A7X3MV52</accession>
<reference evidence="3 4" key="2">
    <citation type="submission" date="2020-01" db="EMBL/GenBank/DDBJ databases">
        <title>Microvirga sp. nov., an arsenate reduction bacterium isolated from Tibet hotspring sediments.</title>
        <authorList>
            <person name="Xian W.-D."/>
            <person name="Li W.-J."/>
        </authorList>
    </citation>
    <scope>NUCLEOTIDE SEQUENCE [LARGE SCALE GENOMIC DNA]</scope>
    <source>
        <strain evidence="3 4">KCTC 23863</strain>
    </source>
</reference>
<evidence type="ECO:0000313" key="4">
    <source>
        <dbReference type="Proteomes" id="UP000436483"/>
    </source>
</evidence>
<proteinExistence type="predicted"/>
<protein>
    <submittedName>
        <fullName evidence="3">Exopolysaccharide biosynthesis protein</fullName>
    </submittedName>
</protein>
<dbReference type="EMBL" id="WURB01000020">
    <property type="protein sequence ID" value="MXQ13741.1"/>
    <property type="molecule type" value="Genomic_DNA"/>
</dbReference>
<evidence type="ECO:0000256" key="2">
    <source>
        <dbReference type="ARBA" id="ARBA00022840"/>
    </source>
</evidence>
<dbReference type="CDD" id="cd05387">
    <property type="entry name" value="BY-kinase"/>
    <property type="match status" value="1"/>
</dbReference>
<dbReference type="Gene3D" id="3.40.50.300">
    <property type="entry name" value="P-loop containing nucleotide triphosphate hydrolases"/>
    <property type="match status" value="1"/>
</dbReference>
<sequence length="270" mass="29349">MVQITQAAEWIGLDQAVEAEQSLAPVQRIEVSVVSERRHGAAVESWSAVKAVSLCPAHLEDNRIVSHDGTDERAHPFDLLRTQVLHVMDEHDWQVLAVASPTDRSGNTTTAINLALSVARQGERPVVLVDLNLRQPQIARSLGLNRLVGVIDYLDGRARLQDTMVKVEVSGRSAFVLPCAASGANAPDVIASSRTKTLIQRLKREGDRPLVILDMPPLLTSYETVALLPEVDCMLLVLAAGHSTMAELDACRGHLEATNIVRVVLNSDRG</sequence>
<name>A0A7X3MV52_9HYPH</name>
<dbReference type="Proteomes" id="UP000436483">
    <property type="component" value="Unassembled WGS sequence"/>
</dbReference>
<dbReference type="InterPro" id="IPR005702">
    <property type="entry name" value="Wzc-like_C"/>
</dbReference>
<keyword evidence="2" id="KW-0067">ATP-binding</keyword>
<evidence type="ECO:0000313" key="3">
    <source>
        <dbReference type="EMBL" id="MXQ13741.1"/>
    </source>
</evidence>
<dbReference type="RefSeq" id="WP_160887018.1">
    <property type="nucleotide sequence ID" value="NZ_WURB01000020.1"/>
</dbReference>
<dbReference type="InterPro" id="IPR050445">
    <property type="entry name" value="Bact_polysacc_biosynth/exp"/>
</dbReference>
<keyword evidence="1" id="KW-0547">Nucleotide-binding</keyword>
<dbReference type="PANTHER" id="PTHR32309">
    <property type="entry name" value="TYROSINE-PROTEIN KINASE"/>
    <property type="match status" value="1"/>
</dbReference>
<dbReference type="AlphaFoldDB" id="A0A7X3MV52"/>
<dbReference type="PANTHER" id="PTHR32309:SF31">
    <property type="entry name" value="CAPSULAR EXOPOLYSACCHARIDE FAMILY"/>
    <property type="match status" value="1"/>
</dbReference>